<dbReference type="EMBL" id="JAERRB010000005">
    <property type="protein sequence ID" value="MBL0742882.1"/>
    <property type="molecule type" value="Genomic_DNA"/>
</dbReference>
<evidence type="ECO:0000313" key="2">
    <source>
        <dbReference type="EMBL" id="MBL0742882.1"/>
    </source>
</evidence>
<dbReference type="Gene3D" id="3.40.50.410">
    <property type="entry name" value="von Willebrand factor, type A domain"/>
    <property type="match status" value="1"/>
</dbReference>
<proteinExistence type="predicted"/>
<gene>
    <name evidence="2" type="ORF">JI741_16765</name>
</gene>
<dbReference type="Pfam" id="PF01882">
    <property type="entry name" value="DUF58"/>
    <property type="match status" value="1"/>
</dbReference>
<dbReference type="Proteomes" id="UP000613030">
    <property type="component" value="Unassembled WGS sequence"/>
</dbReference>
<dbReference type="PANTHER" id="PTHR33608">
    <property type="entry name" value="BLL2464 PROTEIN"/>
    <property type="match status" value="1"/>
</dbReference>
<reference evidence="2 3" key="1">
    <citation type="submission" date="2021-01" db="EMBL/GenBank/DDBJ databases">
        <title>Chryseolinea sp. Jin1 Genome sequencing and assembly.</title>
        <authorList>
            <person name="Kim I."/>
        </authorList>
    </citation>
    <scope>NUCLEOTIDE SEQUENCE [LARGE SCALE GENOMIC DNA]</scope>
    <source>
        <strain evidence="2 3">Jin1</strain>
    </source>
</reference>
<comment type="caution">
    <text evidence="2">The sequence shown here is derived from an EMBL/GenBank/DDBJ whole genome shotgun (WGS) entry which is preliminary data.</text>
</comment>
<dbReference type="SUPFAM" id="SSF53300">
    <property type="entry name" value="vWA-like"/>
    <property type="match status" value="1"/>
</dbReference>
<feature type="domain" description="DUF58" evidence="1">
    <location>
        <begin position="49"/>
        <end position="251"/>
    </location>
</feature>
<keyword evidence="3" id="KW-1185">Reference proteome</keyword>
<dbReference type="RefSeq" id="WP_202011582.1">
    <property type="nucleotide sequence ID" value="NZ_JAERRB010000005.1"/>
</dbReference>
<protein>
    <submittedName>
        <fullName evidence="2">DUF58 domain-containing protein</fullName>
    </submittedName>
</protein>
<dbReference type="PANTHER" id="PTHR33608:SF7">
    <property type="entry name" value="DUF58 DOMAIN-CONTAINING PROTEIN"/>
    <property type="match status" value="1"/>
</dbReference>
<name>A0ABS1KW30_9BACT</name>
<dbReference type="CDD" id="cd00198">
    <property type="entry name" value="vWFA"/>
    <property type="match status" value="1"/>
</dbReference>
<evidence type="ECO:0000259" key="1">
    <source>
        <dbReference type="Pfam" id="PF01882"/>
    </source>
</evidence>
<organism evidence="2 3">
    <name type="scientific">Chryseolinea lacunae</name>
    <dbReference type="NCBI Taxonomy" id="2801331"/>
    <lineage>
        <taxon>Bacteria</taxon>
        <taxon>Pseudomonadati</taxon>
        <taxon>Bacteroidota</taxon>
        <taxon>Cytophagia</taxon>
        <taxon>Cytophagales</taxon>
        <taxon>Fulvivirgaceae</taxon>
        <taxon>Chryseolinea</taxon>
    </lineage>
</organism>
<sequence>MNPQIKDLLKPEILNTVNGLELLARIIVEGFMSGSNKSQAVGSGQEFSQYRSYEPGDDLRQLDWKMYARSERYYIKQAEIETNITVKFIVDASHSMAYTEDGISKLQYAKVLAAALAYLCRKQSDTFGLFTVNNKTISTVQPRFEQQQFIRFLNALVHIKGEGTWRKDNGLEQLFDHHGKELIIFFTDLYDDGEDLQRFISRLKTPRNEVIVFHLMGHHELNLDQEGSFTFEDLETHAQLKVDTVQQKEQYVTRVTTWLQHSRMWMLEKHITYQLVSMQDAFEKTLRDFLKVRKTLMR</sequence>
<dbReference type="InterPro" id="IPR002881">
    <property type="entry name" value="DUF58"/>
</dbReference>
<dbReference type="InterPro" id="IPR036465">
    <property type="entry name" value="vWFA_dom_sf"/>
</dbReference>
<evidence type="ECO:0000313" key="3">
    <source>
        <dbReference type="Proteomes" id="UP000613030"/>
    </source>
</evidence>
<accession>A0ABS1KW30</accession>